<reference evidence="2" key="1">
    <citation type="journal article" date="2019" name="PLoS Negl. Trop. Dis.">
        <title>Revisiting the worldwide diversity of Leptospira species in the environment.</title>
        <authorList>
            <person name="Vincent A.T."/>
            <person name="Schiettekatte O."/>
            <person name="Bourhy P."/>
            <person name="Veyrier F.J."/>
            <person name="Picardeau M."/>
        </authorList>
    </citation>
    <scope>NUCLEOTIDE SEQUENCE [LARGE SCALE GENOMIC DNA]</scope>
    <source>
        <strain evidence="2">201702422</strain>
    </source>
</reference>
<keyword evidence="3" id="KW-1185">Reference proteome</keyword>
<dbReference type="Proteomes" id="UP000298263">
    <property type="component" value="Unassembled WGS sequence"/>
</dbReference>
<keyword evidence="1" id="KW-0812">Transmembrane</keyword>
<dbReference type="EMBL" id="RQGP01000005">
    <property type="protein sequence ID" value="TGL97049.1"/>
    <property type="molecule type" value="Genomic_DNA"/>
</dbReference>
<feature type="transmembrane region" description="Helical" evidence="1">
    <location>
        <begin position="166"/>
        <end position="183"/>
    </location>
</feature>
<feature type="transmembrane region" description="Helical" evidence="1">
    <location>
        <begin position="49"/>
        <end position="69"/>
    </location>
</feature>
<proteinExistence type="predicted"/>
<feature type="transmembrane region" description="Helical" evidence="1">
    <location>
        <begin position="101"/>
        <end position="119"/>
    </location>
</feature>
<evidence type="ECO:0000313" key="2">
    <source>
        <dbReference type="EMBL" id="TGL97049.1"/>
    </source>
</evidence>
<feature type="transmembrane region" description="Helical" evidence="1">
    <location>
        <begin position="7"/>
        <end position="28"/>
    </location>
</feature>
<evidence type="ECO:0000256" key="1">
    <source>
        <dbReference type="SAM" id="Phobius"/>
    </source>
</evidence>
<dbReference type="RefSeq" id="WP_135736252.1">
    <property type="nucleotide sequence ID" value="NZ_RQGO01000005.1"/>
</dbReference>
<accession>A0A8B5NHW6</accession>
<sequence length="238" mass="27640">MEFSSELAKYAAVIFLGNISMICMNICFNRKKSLLIYQCEKRLTTANNLFRSSWLTGTIAYIIFFLFLISDFATNIIKSISSFYDIAVPKKPKYYTNLSDFLVLLLVSTTFYITSMFPVDKIKLGLFIYIIWRVFFHIITNLQLTFESFLSSSNSPDTLHSQARSLILWVLAILEISIIYSWNKNESFSGNNLISYIYFDNDYCGVTKIPLYWFQLLAFIQIIGFFANLRNIPQNSDL</sequence>
<name>A0A8B5NHW6_9LEPT</name>
<feature type="transmembrane region" description="Helical" evidence="1">
    <location>
        <begin position="126"/>
        <end position="146"/>
    </location>
</feature>
<evidence type="ECO:0000313" key="3">
    <source>
        <dbReference type="Proteomes" id="UP000298263"/>
    </source>
</evidence>
<organism evidence="2 3">
    <name type="scientific">Leptospira congkakensis</name>
    <dbReference type="NCBI Taxonomy" id="2484932"/>
    <lineage>
        <taxon>Bacteria</taxon>
        <taxon>Pseudomonadati</taxon>
        <taxon>Spirochaetota</taxon>
        <taxon>Spirochaetia</taxon>
        <taxon>Leptospirales</taxon>
        <taxon>Leptospiraceae</taxon>
        <taxon>Leptospira</taxon>
    </lineage>
</organism>
<protein>
    <submittedName>
        <fullName evidence="2">Uncharacterized protein</fullName>
    </submittedName>
</protein>
<feature type="transmembrane region" description="Helical" evidence="1">
    <location>
        <begin position="211"/>
        <end position="229"/>
    </location>
</feature>
<dbReference type="AlphaFoldDB" id="A0A8B5NHW6"/>
<keyword evidence="1" id="KW-1133">Transmembrane helix</keyword>
<gene>
    <name evidence="2" type="ORF">EHQ69_00130</name>
</gene>
<comment type="caution">
    <text evidence="2">The sequence shown here is derived from an EMBL/GenBank/DDBJ whole genome shotgun (WGS) entry which is preliminary data.</text>
</comment>
<keyword evidence="1" id="KW-0472">Membrane</keyword>